<dbReference type="AlphaFoldDB" id="A0A059D7D9"/>
<dbReference type="PANTHER" id="PTHR33403">
    <property type="entry name" value="SPR1"/>
    <property type="match status" value="1"/>
</dbReference>
<evidence type="ECO:0000256" key="2">
    <source>
        <dbReference type="ARBA" id="ARBA00022701"/>
    </source>
</evidence>
<reference evidence="4" key="1">
    <citation type="submission" date="2013-07" db="EMBL/GenBank/DDBJ databases">
        <title>The genome of Eucalyptus grandis.</title>
        <authorList>
            <person name="Schmutz J."/>
            <person name="Hayes R."/>
            <person name="Myburg A."/>
            <person name="Tuskan G."/>
            <person name="Grattapaglia D."/>
            <person name="Rokhsar D.S."/>
        </authorList>
    </citation>
    <scope>NUCLEOTIDE SEQUENCE</scope>
    <source>
        <tissue evidence="4">Leaf extractions</tissue>
    </source>
</reference>
<accession>A0A059D7D9</accession>
<evidence type="ECO:0000313" key="4">
    <source>
        <dbReference type="EMBL" id="KCW86482.1"/>
    </source>
</evidence>
<organism evidence="4">
    <name type="scientific">Eucalyptus grandis</name>
    <name type="common">Flooded gum</name>
    <dbReference type="NCBI Taxonomy" id="71139"/>
    <lineage>
        <taxon>Eukaryota</taxon>
        <taxon>Viridiplantae</taxon>
        <taxon>Streptophyta</taxon>
        <taxon>Embryophyta</taxon>
        <taxon>Tracheophyta</taxon>
        <taxon>Spermatophyta</taxon>
        <taxon>Magnoliopsida</taxon>
        <taxon>eudicotyledons</taxon>
        <taxon>Gunneridae</taxon>
        <taxon>Pentapetalae</taxon>
        <taxon>rosids</taxon>
        <taxon>malvids</taxon>
        <taxon>Myrtales</taxon>
        <taxon>Myrtaceae</taxon>
        <taxon>Myrtoideae</taxon>
        <taxon>Eucalypteae</taxon>
        <taxon>Eucalyptus</taxon>
    </lineage>
</organism>
<feature type="compositionally biased region" description="Low complexity" evidence="3">
    <location>
        <begin position="174"/>
        <end position="183"/>
    </location>
</feature>
<dbReference type="STRING" id="71139.A0A059D7D9"/>
<dbReference type="GO" id="GO:0010005">
    <property type="term" value="C:cortical microtubule, transverse to long axis"/>
    <property type="evidence" value="ECO:0000318"/>
    <property type="project" value="GO_Central"/>
</dbReference>
<sequence length="238" mass="25835">MPSRSRVSSVASNRVRIVKCVRICWRRRRCFLLSFFSPFLRLLSCGAVFFDRDFCAARMDSFRLCTSPCSRRSRGGLTCSVCSVEIISRFPRFCKACDSRLGRRRSYRCVMFEAYVMSHYHSFKKVGAMGRGVSSGGGQSSLGYLFGSGEAPKAAASSPQTAPAEVDNPPPSKPAVVSPPVDVTKQIPAGIHSTSSNNYMRADGQNTGNFLTDRPSTKVHNAPGGGSSLDYLFGGAGK</sequence>
<name>A0A059D7D9_EUCGR</name>
<feature type="region of interest" description="Disordered" evidence="3">
    <location>
        <begin position="154"/>
        <end position="238"/>
    </location>
</feature>
<dbReference type="EMBL" id="KK198754">
    <property type="protein sequence ID" value="KCW86482.1"/>
    <property type="molecule type" value="Genomic_DNA"/>
</dbReference>
<keyword evidence="2" id="KW-0493">Microtubule</keyword>
<dbReference type="PANTHER" id="PTHR33403:SF31">
    <property type="entry name" value="PROTEIN SPIRAL1-LIKE 1"/>
    <property type="match status" value="1"/>
</dbReference>
<proteinExistence type="inferred from homology"/>
<dbReference type="GO" id="GO:0043622">
    <property type="term" value="P:cortical microtubule organization"/>
    <property type="evidence" value="ECO:0000318"/>
    <property type="project" value="GO_Central"/>
</dbReference>
<dbReference type="InterPro" id="IPR039613">
    <property type="entry name" value="SPR1/2/3/4/5"/>
</dbReference>
<feature type="compositionally biased region" description="Polar residues" evidence="3">
    <location>
        <begin position="192"/>
        <end position="210"/>
    </location>
</feature>
<gene>
    <name evidence="4" type="ORF">EUGRSUZ_B03146</name>
</gene>
<evidence type="ECO:0000256" key="3">
    <source>
        <dbReference type="SAM" id="MobiDB-lite"/>
    </source>
</evidence>
<comment type="similarity">
    <text evidence="1">Belongs to the SPIRAL1 family.</text>
</comment>
<dbReference type="eggNOG" id="ENOG502S4KK">
    <property type="taxonomic scope" value="Eukaryota"/>
</dbReference>
<dbReference type="InParanoid" id="A0A059D7D9"/>
<evidence type="ECO:0000256" key="1">
    <source>
        <dbReference type="ARBA" id="ARBA00009656"/>
    </source>
</evidence>
<protein>
    <submittedName>
        <fullName evidence="4">Uncharacterized protein</fullName>
    </submittedName>
</protein>
<dbReference type="Gramene" id="KCW86482">
    <property type="protein sequence ID" value="KCW86482"/>
    <property type="gene ID" value="EUGRSUZ_B03146"/>
</dbReference>